<dbReference type="EMBL" id="QPIW01000040">
    <property type="protein sequence ID" value="RDB02585.1"/>
    <property type="molecule type" value="Genomic_DNA"/>
</dbReference>
<protein>
    <submittedName>
        <fullName evidence="3">Replication initiation protein</fullName>
    </submittedName>
</protein>
<dbReference type="RefSeq" id="WP_114464338.1">
    <property type="nucleotide sequence ID" value="NZ_QPIW01000040.1"/>
</dbReference>
<dbReference type="GO" id="GO:0003887">
    <property type="term" value="F:DNA-directed DNA polymerase activity"/>
    <property type="evidence" value="ECO:0007669"/>
    <property type="project" value="InterPro"/>
</dbReference>
<evidence type="ECO:0000259" key="2">
    <source>
        <dbReference type="Pfam" id="PF01051"/>
    </source>
</evidence>
<evidence type="ECO:0000313" key="3">
    <source>
        <dbReference type="EMBL" id="RDB02585.1"/>
    </source>
</evidence>
<dbReference type="Pfam" id="PF01051">
    <property type="entry name" value="Rep3_N"/>
    <property type="match status" value="1"/>
</dbReference>
<feature type="domain" description="Initiator Rep protein WH1" evidence="2">
    <location>
        <begin position="17"/>
        <end position="170"/>
    </location>
</feature>
<comment type="similarity">
    <text evidence="1">Belongs to the initiator RepB protein family.</text>
</comment>
<name>A0A369I2V4_9BACT</name>
<dbReference type="InterPro" id="IPR000525">
    <property type="entry name" value="Initiator_Rep_WH1"/>
</dbReference>
<accession>A0A369I2V4</accession>
<comment type="caution">
    <text evidence="3">The sequence shown here is derived from an EMBL/GenBank/DDBJ whole genome shotgun (WGS) entry which is preliminary data.</text>
</comment>
<gene>
    <name evidence="3" type="ORF">DVG78_28120</name>
</gene>
<proteinExistence type="inferred from homology"/>
<dbReference type="SUPFAM" id="SSF46785">
    <property type="entry name" value="Winged helix' DNA-binding domain"/>
    <property type="match status" value="2"/>
</dbReference>
<reference evidence="3 4" key="1">
    <citation type="submission" date="2018-07" db="EMBL/GenBank/DDBJ databases">
        <title>Genome analysis of Runella aurantiaca.</title>
        <authorList>
            <person name="Yang X."/>
        </authorList>
    </citation>
    <scope>NUCLEOTIDE SEQUENCE [LARGE SCALE GENOMIC DNA]</scope>
    <source>
        <strain evidence="3 4">YX9</strain>
    </source>
</reference>
<dbReference type="InterPro" id="IPR036390">
    <property type="entry name" value="WH_DNA-bd_sf"/>
</dbReference>
<dbReference type="Gene3D" id="1.10.10.10">
    <property type="entry name" value="Winged helix-like DNA-binding domain superfamily/Winged helix DNA-binding domain"/>
    <property type="match status" value="2"/>
</dbReference>
<evidence type="ECO:0000256" key="1">
    <source>
        <dbReference type="ARBA" id="ARBA00038283"/>
    </source>
</evidence>
<dbReference type="Proteomes" id="UP000253141">
    <property type="component" value="Unassembled WGS sequence"/>
</dbReference>
<keyword evidence="4" id="KW-1185">Reference proteome</keyword>
<sequence>MSKKIRKEYVKEDVRFIKKANELVEARYKFDIWETRIFAITLSMIHSSDADFKEYKINVGQVIDEFGLSKGGEIYQFLREAALGLQKKIIAIQSERDGFKTELTIPLFTGIERVIDERAKKDTEKSIWVTFEPRLKPFLLELKARYLIYDIRSILSIKSVHSIRIYELLKQYEKIGSRTFDIDELKLILGIAADEYALYGHFKDKVILKAQEDLNANRDTDIKFSFEEIKQGRKVVKIKFNILTHLPERKQLPELPLFSTEKGTALNELSILTADLIPDQTLQQWLSKYTYDDVKTGIVYTLNRIKAGEKIKNIPAYMAKMISTKGVIDPIEVKRQNRTKIAAQQQEKANERVALENELENLRIDHYEKQKLIVAEIFEQTPETRQQIIEGLKYSRDWDRKKDDAENLNREHVQTLIFMKAMQKFPERFSVVNKDFELKEAELKSKLRLIGWLG</sequence>
<evidence type="ECO:0000313" key="4">
    <source>
        <dbReference type="Proteomes" id="UP000253141"/>
    </source>
</evidence>
<dbReference type="GO" id="GO:0006270">
    <property type="term" value="P:DNA replication initiation"/>
    <property type="evidence" value="ECO:0007669"/>
    <property type="project" value="InterPro"/>
</dbReference>
<dbReference type="InterPro" id="IPR036388">
    <property type="entry name" value="WH-like_DNA-bd_sf"/>
</dbReference>
<dbReference type="AlphaFoldDB" id="A0A369I2V4"/>
<organism evidence="3 4">
    <name type="scientific">Runella aurantiaca</name>
    <dbReference type="NCBI Taxonomy" id="2282308"/>
    <lineage>
        <taxon>Bacteria</taxon>
        <taxon>Pseudomonadati</taxon>
        <taxon>Bacteroidota</taxon>
        <taxon>Cytophagia</taxon>
        <taxon>Cytophagales</taxon>
        <taxon>Spirosomataceae</taxon>
        <taxon>Runella</taxon>
    </lineage>
</organism>
<dbReference type="Pfam" id="PF21205">
    <property type="entry name" value="Rep3_C"/>
    <property type="match status" value="1"/>
</dbReference>
<dbReference type="OrthoDB" id="9765378at2"/>